<dbReference type="GO" id="GO:0004523">
    <property type="term" value="F:RNA-DNA hybrid ribonuclease activity"/>
    <property type="evidence" value="ECO:0007669"/>
    <property type="project" value="InterPro"/>
</dbReference>
<dbReference type="SUPFAM" id="SSF53098">
    <property type="entry name" value="Ribonuclease H-like"/>
    <property type="match status" value="2"/>
</dbReference>
<protein>
    <submittedName>
        <fullName evidence="4">Uncharacterized protein LOC107464305</fullName>
    </submittedName>
</protein>
<evidence type="ECO:0000313" key="4">
    <source>
        <dbReference type="RefSeq" id="XP_015938721.1"/>
    </source>
</evidence>
<feature type="domain" description="Integrase catalytic" evidence="2">
    <location>
        <begin position="293"/>
        <end position="349"/>
    </location>
</feature>
<dbReference type="RefSeq" id="XP_015938721.1">
    <property type="nucleotide sequence ID" value="XM_016083235.1"/>
</dbReference>
<dbReference type="GO" id="GO:0003676">
    <property type="term" value="F:nucleic acid binding"/>
    <property type="evidence" value="ECO:0007669"/>
    <property type="project" value="InterPro"/>
</dbReference>
<dbReference type="Pfam" id="PF13456">
    <property type="entry name" value="RVT_3"/>
    <property type="match status" value="1"/>
</dbReference>
<dbReference type="GO" id="GO:0015074">
    <property type="term" value="P:DNA integration"/>
    <property type="evidence" value="ECO:0007669"/>
    <property type="project" value="InterPro"/>
</dbReference>
<evidence type="ECO:0000259" key="1">
    <source>
        <dbReference type="PROSITE" id="PS50879"/>
    </source>
</evidence>
<feature type="domain" description="RNase H type-1" evidence="1">
    <location>
        <begin position="40"/>
        <end position="169"/>
    </location>
</feature>
<dbReference type="InterPro" id="IPR002156">
    <property type="entry name" value="RNaseH_domain"/>
</dbReference>
<dbReference type="CDD" id="cd09279">
    <property type="entry name" value="RNase_HI_like"/>
    <property type="match status" value="1"/>
</dbReference>
<keyword evidence="3" id="KW-1185">Reference proteome</keyword>
<proteinExistence type="predicted"/>
<dbReference type="InterPro" id="IPR036397">
    <property type="entry name" value="RNaseH_sf"/>
</dbReference>
<dbReference type="InterPro" id="IPR001584">
    <property type="entry name" value="Integrase_cat-core"/>
</dbReference>
<name>A0A6P4C4C3_ARADU</name>
<dbReference type="PANTHER" id="PTHR48475:SF2">
    <property type="entry name" value="RIBONUCLEASE H"/>
    <property type="match status" value="1"/>
</dbReference>
<dbReference type="KEGG" id="adu:107464305"/>
<reference evidence="4" key="2">
    <citation type="submission" date="2025-08" db="UniProtKB">
        <authorList>
            <consortium name="RefSeq"/>
        </authorList>
    </citation>
    <scope>IDENTIFICATION</scope>
    <source>
        <tissue evidence="4">Whole plant</tissue>
    </source>
</reference>
<dbReference type="GeneID" id="107464305"/>
<sequence length="349" mass="39701">MTWAVQISQYDLQYKPRHAIKAQAMADFLVEVIGDPAGTPSTWWKLHVDGASNQTFGGAGIILENPSVVVYEQSVKFKFPVSNNQEEYEVLLGGLALSREVGATRLEICSDSQVVTSQINGSYQARDSLLQKYLEKVREWSKQFEEVIVQHVPRERNARADLLSKMVDPSWMSPIIDFLENAKLPSDEKAAKTIRREAAKYTIIQGQLFKKGLNQPLLKRLHPDQIDYVLREVHEGCCGHHIGGKALARKLVRASYYWPPIMADSKEFDRRYKRCQENANFHKAPVAELSLLTVSRPFSQWGIDLLGPFLIGPGKVKYLIVAIDYYTKWIEAEPLASISSANCRKFMWR</sequence>
<dbReference type="PROSITE" id="PS50994">
    <property type="entry name" value="INTEGRASE"/>
    <property type="match status" value="1"/>
</dbReference>
<dbReference type="PROSITE" id="PS50879">
    <property type="entry name" value="RNASE_H_1"/>
    <property type="match status" value="1"/>
</dbReference>
<dbReference type="InterPro" id="IPR012337">
    <property type="entry name" value="RNaseH-like_sf"/>
</dbReference>
<evidence type="ECO:0000259" key="2">
    <source>
        <dbReference type="PROSITE" id="PS50994"/>
    </source>
</evidence>
<gene>
    <name evidence="4" type="primary">LOC107464305</name>
</gene>
<accession>A0A6P4C4C3</accession>
<organism evidence="3 4">
    <name type="scientific">Arachis duranensis</name>
    <name type="common">Wild peanut</name>
    <dbReference type="NCBI Taxonomy" id="130453"/>
    <lineage>
        <taxon>Eukaryota</taxon>
        <taxon>Viridiplantae</taxon>
        <taxon>Streptophyta</taxon>
        <taxon>Embryophyta</taxon>
        <taxon>Tracheophyta</taxon>
        <taxon>Spermatophyta</taxon>
        <taxon>Magnoliopsida</taxon>
        <taxon>eudicotyledons</taxon>
        <taxon>Gunneridae</taxon>
        <taxon>Pentapetalae</taxon>
        <taxon>rosids</taxon>
        <taxon>fabids</taxon>
        <taxon>Fabales</taxon>
        <taxon>Fabaceae</taxon>
        <taxon>Papilionoideae</taxon>
        <taxon>50 kb inversion clade</taxon>
        <taxon>dalbergioids sensu lato</taxon>
        <taxon>Dalbergieae</taxon>
        <taxon>Pterocarpus clade</taxon>
        <taxon>Arachis</taxon>
    </lineage>
</organism>
<dbReference type="AlphaFoldDB" id="A0A6P4C4C3"/>
<reference evidence="3" key="1">
    <citation type="journal article" date="2016" name="Nat. Genet.">
        <title>The genome sequences of Arachis duranensis and Arachis ipaensis, the diploid ancestors of cultivated peanut.</title>
        <authorList>
            <person name="Bertioli D.J."/>
            <person name="Cannon S.B."/>
            <person name="Froenicke L."/>
            <person name="Huang G."/>
            <person name="Farmer A.D."/>
            <person name="Cannon E.K."/>
            <person name="Liu X."/>
            <person name="Gao D."/>
            <person name="Clevenger J."/>
            <person name="Dash S."/>
            <person name="Ren L."/>
            <person name="Moretzsohn M.C."/>
            <person name="Shirasawa K."/>
            <person name="Huang W."/>
            <person name="Vidigal B."/>
            <person name="Abernathy B."/>
            <person name="Chu Y."/>
            <person name="Niederhuth C.E."/>
            <person name="Umale P."/>
            <person name="Araujo A.C."/>
            <person name="Kozik A."/>
            <person name="Kim K.D."/>
            <person name="Burow M.D."/>
            <person name="Varshney R.K."/>
            <person name="Wang X."/>
            <person name="Zhang X."/>
            <person name="Barkley N."/>
            <person name="Guimaraes P.M."/>
            <person name="Isobe S."/>
            <person name="Guo B."/>
            <person name="Liao B."/>
            <person name="Stalker H.T."/>
            <person name="Schmitz R.J."/>
            <person name="Scheffler B.E."/>
            <person name="Leal-Bertioli S.C."/>
            <person name="Xun X."/>
            <person name="Jackson S.A."/>
            <person name="Michelmore R."/>
            <person name="Ozias-Akins P."/>
        </authorList>
    </citation>
    <scope>NUCLEOTIDE SEQUENCE [LARGE SCALE GENOMIC DNA]</scope>
    <source>
        <strain evidence="3">cv. V14167</strain>
    </source>
</reference>
<dbReference type="Gene3D" id="1.10.340.70">
    <property type="match status" value="1"/>
</dbReference>
<evidence type="ECO:0000313" key="3">
    <source>
        <dbReference type="Proteomes" id="UP000515211"/>
    </source>
</evidence>
<dbReference type="Proteomes" id="UP000515211">
    <property type="component" value="Chromosome 9"/>
</dbReference>
<dbReference type="PANTHER" id="PTHR48475">
    <property type="entry name" value="RIBONUCLEASE H"/>
    <property type="match status" value="1"/>
</dbReference>
<dbReference type="Gene3D" id="3.30.420.10">
    <property type="entry name" value="Ribonuclease H-like superfamily/Ribonuclease H"/>
    <property type="match status" value="2"/>
</dbReference>